<keyword evidence="6 7" id="KW-0472">Membrane</keyword>
<dbReference type="InterPro" id="IPR029044">
    <property type="entry name" value="Nucleotide-diphossugar_trans"/>
</dbReference>
<dbReference type="EMBL" id="LAZR01001764">
    <property type="protein sequence ID" value="KKN39432.1"/>
    <property type="molecule type" value="Genomic_DNA"/>
</dbReference>
<evidence type="ECO:0000259" key="8">
    <source>
        <dbReference type="Pfam" id="PF05157"/>
    </source>
</evidence>
<dbReference type="Gene3D" id="3.90.550.10">
    <property type="entry name" value="Spore Coat Polysaccharide Biosynthesis Protein SpsA, Chain A"/>
    <property type="match status" value="1"/>
</dbReference>
<accession>A0A0F9QR44</accession>
<organism evidence="9">
    <name type="scientific">marine sediment metagenome</name>
    <dbReference type="NCBI Taxonomy" id="412755"/>
    <lineage>
        <taxon>unclassified sequences</taxon>
        <taxon>metagenomes</taxon>
        <taxon>ecological metagenomes</taxon>
    </lineage>
</organism>
<protein>
    <recommendedName>
        <fullName evidence="8">Type II secretion system protein GspE N-terminal domain-containing protein</fullName>
    </recommendedName>
</protein>
<dbReference type="SUPFAM" id="SSF53448">
    <property type="entry name" value="Nucleotide-diphospho-sugar transferases"/>
    <property type="match status" value="1"/>
</dbReference>
<keyword evidence="3" id="KW-0808">Transferase</keyword>
<evidence type="ECO:0000256" key="4">
    <source>
        <dbReference type="ARBA" id="ARBA00022692"/>
    </source>
</evidence>
<dbReference type="PANTHER" id="PTHR43867">
    <property type="entry name" value="CELLULOSE SYNTHASE CATALYTIC SUBUNIT A [UDP-FORMING]"/>
    <property type="match status" value="1"/>
</dbReference>
<dbReference type="GO" id="GO:0016020">
    <property type="term" value="C:membrane"/>
    <property type="evidence" value="ECO:0007669"/>
    <property type="project" value="UniProtKB-SubCell"/>
</dbReference>
<feature type="transmembrane region" description="Helical" evidence="7">
    <location>
        <begin position="212"/>
        <end position="232"/>
    </location>
</feature>
<dbReference type="InterPro" id="IPR037257">
    <property type="entry name" value="T2SS_E_N_sf"/>
</dbReference>
<sequence length="636" mass="71481">MSNLGLEFLAPTPARTSENRVPIGRILVDTGVIQQQHLEHALAEQRYCDAPLGELLIARHLITEDDVAQALAAQYHLQLVDLNQTPPKPDMSSHLTALDCLKFSVVPWRKLGKTILVATDQPDRFSDVVDSLARIGISYLPVVAKKTQIKHQISTLYGQELARRAASRVASDESCRSWQGRSYRRSGWALLTAVILASLSVSQPAWTFTVLILGALLTSIMTVTLRSLAFFAKTFLSTPLQKPSQLCHRSATRLPKVSVLVPLLHEEEIATALIARLSRLNYPKALLQIVLVLEEGDTMTRDTIARTALPSWFEVIEVPQAGPLRTKPRALNYALDFCSGSIIGVWDAEDAPETDQIDRIVEYFAQAPDDVACVQGVLDYYNARTSWISRCFTIEYASWWRVVLPGIARLGMIIPLGGTTLFFRRDILERLCGWDAHNVTEDADLGVRLARHGFKTVLMSTVTYEEANFRAWPWIKQRSRWLKGFLITWCVHMRHPRRLIKEVGVIRFIGIQTLFFATFSQFIAAPLLWSFCLTFAGMAHPIETTLGTGALMGLFSFFVFAEFLNISIALKAVSGTEHRHLLPWAITLPIYFILGTFAAYKALYEFVLMPFYWDKTQHGLSQPPCVSRQKPSTPLP</sequence>
<evidence type="ECO:0000256" key="3">
    <source>
        <dbReference type="ARBA" id="ARBA00022679"/>
    </source>
</evidence>
<dbReference type="Pfam" id="PF05157">
    <property type="entry name" value="MshEN"/>
    <property type="match status" value="1"/>
</dbReference>
<feature type="transmembrane region" description="Helical" evidence="7">
    <location>
        <begin position="582"/>
        <end position="603"/>
    </location>
</feature>
<feature type="transmembrane region" description="Helical" evidence="7">
    <location>
        <begin position="549"/>
        <end position="570"/>
    </location>
</feature>
<comment type="subcellular location">
    <subcellularLocation>
        <location evidence="1">Membrane</location>
        <topology evidence="1">Multi-pass membrane protein</topology>
    </subcellularLocation>
</comment>
<dbReference type="InterPro" id="IPR007831">
    <property type="entry name" value="T2SS_GspE_N"/>
</dbReference>
<evidence type="ECO:0000256" key="1">
    <source>
        <dbReference type="ARBA" id="ARBA00004141"/>
    </source>
</evidence>
<dbReference type="SUPFAM" id="SSF160246">
    <property type="entry name" value="EspE N-terminal domain-like"/>
    <property type="match status" value="1"/>
</dbReference>
<proteinExistence type="predicted"/>
<evidence type="ECO:0000256" key="2">
    <source>
        <dbReference type="ARBA" id="ARBA00022676"/>
    </source>
</evidence>
<comment type="caution">
    <text evidence="9">The sequence shown here is derived from an EMBL/GenBank/DDBJ whole genome shotgun (WGS) entry which is preliminary data.</text>
</comment>
<gene>
    <name evidence="9" type="ORF">LCGC14_0743430</name>
</gene>
<keyword evidence="2" id="KW-0328">Glycosyltransferase</keyword>
<dbReference type="InterPro" id="IPR050321">
    <property type="entry name" value="Glycosyltr_2/OpgH_subfam"/>
</dbReference>
<dbReference type="PANTHER" id="PTHR43867:SF2">
    <property type="entry name" value="CELLULOSE SYNTHASE CATALYTIC SUBUNIT A [UDP-FORMING]"/>
    <property type="match status" value="1"/>
</dbReference>
<keyword evidence="4 7" id="KW-0812">Transmembrane</keyword>
<evidence type="ECO:0000256" key="6">
    <source>
        <dbReference type="ARBA" id="ARBA00023136"/>
    </source>
</evidence>
<feature type="transmembrane region" description="Helical" evidence="7">
    <location>
        <begin position="504"/>
        <end position="529"/>
    </location>
</feature>
<evidence type="ECO:0000256" key="5">
    <source>
        <dbReference type="ARBA" id="ARBA00022989"/>
    </source>
</evidence>
<dbReference type="GO" id="GO:0016757">
    <property type="term" value="F:glycosyltransferase activity"/>
    <property type="evidence" value="ECO:0007669"/>
    <property type="project" value="UniProtKB-KW"/>
</dbReference>
<keyword evidence="5 7" id="KW-1133">Transmembrane helix</keyword>
<reference evidence="9" key="1">
    <citation type="journal article" date="2015" name="Nature">
        <title>Complex archaea that bridge the gap between prokaryotes and eukaryotes.</title>
        <authorList>
            <person name="Spang A."/>
            <person name="Saw J.H."/>
            <person name="Jorgensen S.L."/>
            <person name="Zaremba-Niedzwiedzka K."/>
            <person name="Martijn J."/>
            <person name="Lind A.E."/>
            <person name="van Eijk R."/>
            <person name="Schleper C."/>
            <person name="Guy L."/>
            <person name="Ettema T.J."/>
        </authorList>
    </citation>
    <scope>NUCLEOTIDE SEQUENCE</scope>
</reference>
<evidence type="ECO:0000256" key="7">
    <source>
        <dbReference type="SAM" id="Phobius"/>
    </source>
</evidence>
<evidence type="ECO:0000313" key="9">
    <source>
        <dbReference type="EMBL" id="KKN39432.1"/>
    </source>
</evidence>
<name>A0A0F9QR44_9ZZZZ</name>
<dbReference type="AlphaFoldDB" id="A0A0F9QR44"/>
<dbReference type="Pfam" id="PF13641">
    <property type="entry name" value="Glyco_tranf_2_3"/>
    <property type="match status" value="1"/>
</dbReference>
<feature type="domain" description="Type II secretion system protein GspE N-terminal" evidence="8">
    <location>
        <begin position="75"/>
        <end position="161"/>
    </location>
</feature>